<dbReference type="AlphaFoldDB" id="A0A4Q2RIA8"/>
<feature type="region of interest" description="Disordered" evidence="1">
    <location>
        <begin position="1"/>
        <end position="35"/>
    </location>
</feature>
<dbReference type="OrthoDB" id="822427at2"/>
<comment type="caution">
    <text evidence="3">The sequence shown here is derived from an EMBL/GenBank/DDBJ whole genome shotgun (WGS) entry which is preliminary data.</text>
</comment>
<gene>
    <name evidence="3" type="ORF">EUA06_22150</name>
</gene>
<dbReference type="PANTHER" id="PTHR38695">
    <property type="entry name" value="AMINO ACID PERMEASE_ SLC12A DOMAIN-CONTAINING PROTEIN"/>
    <property type="match status" value="1"/>
</dbReference>
<evidence type="ECO:0000313" key="3">
    <source>
        <dbReference type="EMBL" id="RYB88247.1"/>
    </source>
</evidence>
<protein>
    <submittedName>
        <fullName evidence="3">Phospholipase</fullName>
    </submittedName>
</protein>
<evidence type="ECO:0000313" key="4">
    <source>
        <dbReference type="Proteomes" id="UP000291838"/>
    </source>
</evidence>
<accession>A0A4Q2RIA8</accession>
<evidence type="ECO:0000256" key="1">
    <source>
        <dbReference type="SAM" id="MobiDB-lite"/>
    </source>
</evidence>
<reference evidence="3 4" key="1">
    <citation type="submission" date="2019-01" db="EMBL/GenBank/DDBJ databases">
        <title>Novel species of Nocardioides.</title>
        <authorList>
            <person name="Liu Q."/>
            <person name="Xin Y.-H."/>
        </authorList>
    </citation>
    <scope>NUCLEOTIDE SEQUENCE [LARGE SCALE GENOMIC DNA]</scope>
    <source>
        <strain evidence="3 4">HLT3-15</strain>
    </source>
</reference>
<name>A0A4Q2RIA8_9ACTN</name>
<sequence>MTGSLTDLPARKGVRPRATLSNPHTQLDQQPDDDRPRRLLEERLAQLPGVVWRPSMISVPGARALTLPADDAQGPPGAFMIGTEFAHLHPAPDHSLHLVLPPDVASHVIEAGWAEQHPVARRGLITSGAVMVYAPRDEEEAELVAQIVTAAFEYATNAPA</sequence>
<dbReference type="InterPro" id="IPR040841">
    <property type="entry name" value="Luciferase_dom"/>
</dbReference>
<feature type="domain" description="Luciferase" evidence="2">
    <location>
        <begin position="82"/>
        <end position="151"/>
    </location>
</feature>
<organism evidence="3 4">
    <name type="scientific">Nocardioides glacieisoli</name>
    <dbReference type="NCBI Taxonomy" id="1168730"/>
    <lineage>
        <taxon>Bacteria</taxon>
        <taxon>Bacillati</taxon>
        <taxon>Actinomycetota</taxon>
        <taxon>Actinomycetes</taxon>
        <taxon>Propionibacteriales</taxon>
        <taxon>Nocardioidaceae</taxon>
        <taxon>Nocardioides</taxon>
    </lineage>
</organism>
<dbReference type="PANTHER" id="PTHR38695:SF1">
    <property type="entry name" value="AMINO ACID PERMEASE_ SLC12A DOMAIN-CONTAINING PROTEIN"/>
    <property type="match status" value="1"/>
</dbReference>
<evidence type="ECO:0000259" key="2">
    <source>
        <dbReference type="Pfam" id="PF17648"/>
    </source>
</evidence>
<dbReference type="EMBL" id="SDWS01000024">
    <property type="protein sequence ID" value="RYB88247.1"/>
    <property type="molecule type" value="Genomic_DNA"/>
</dbReference>
<dbReference type="Proteomes" id="UP000291838">
    <property type="component" value="Unassembled WGS sequence"/>
</dbReference>
<dbReference type="RefSeq" id="WP_129479851.1">
    <property type="nucleotide sequence ID" value="NZ_SDWS01000024.1"/>
</dbReference>
<keyword evidence="4" id="KW-1185">Reference proteome</keyword>
<dbReference type="Pfam" id="PF17648">
    <property type="entry name" value="Luciferase"/>
    <property type="match status" value="1"/>
</dbReference>
<proteinExistence type="predicted"/>
<dbReference type="InterPro" id="IPR048273">
    <property type="entry name" value="Luciferase"/>
</dbReference>